<dbReference type="Pfam" id="PF07969">
    <property type="entry name" value="Amidohydro_3"/>
    <property type="match status" value="1"/>
</dbReference>
<dbReference type="SUPFAM" id="SSF51338">
    <property type="entry name" value="Composite domain of metallo-dependent hydrolases"/>
    <property type="match status" value="1"/>
</dbReference>
<dbReference type="GeneID" id="40831982"/>
<evidence type="ECO:0000259" key="1">
    <source>
        <dbReference type="Pfam" id="PF07969"/>
    </source>
</evidence>
<dbReference type="PANTHER" id="PTHR22642">
    <property type="entry name" value="IMIDAZOLONEPROPIONASE"/>
    <property type="match status" value="1"/>
</dbReference>
<keyword evidence="3" id="KW-1185">Reference proteome</keyword>
<dbReference type="InterPro" id="IPR033932">
    <property type="entry name" value="YtcJ-like"/>
</dbReference>
<dbReference type="AlphaFoldDB" id="A0A1G9XS12"/>
<organism evidence="2 3">
    <name type="scientific">Streptomyces wuyuanensis</name>
    <dbReference type="NCBI Taxonomy" id="1196353"/>
    <lineage>
        <taxon>Bacteria</taxon>
        <taxon>Bacillati</taxon>
        <taxon>Actinomycetota</taxon>
        <taxon>Actinomycetes</taxon>
        <taxon>Kitasatosporales</taxon>
        <taxon>Streptomycetaceae</taxon>
        <taxon>Streptomyces</taxon>
    </lineage>
</organism>
<dbReference type="InterPro" id="IPR011059">
    <property type="entry name" value="Metal-dep_hydrolase_composite"/>
</dbReference>
<dbReference type="PANTHER" id="PTHR22642:SF2">
    <property type="entry name" value="PROTEIN LONG AFTER FAR-RED 3"/>
    <property type="match status" value="1"/>
</dbReference>
<dbReference type="Gene3D" id="2.30.40.10">
    <property type="entry name" value="Urease, subunit C, domain 1"/>
    <property type="match status" value="1"/>
</dbReference>
<dbReference type="GO" id="GO:0016810">
    <property type="term" value="F:hydrolase activity, acting on carbon-nitrogen (but not peptide) bonds"/>
    <property type="evidence" value="ECO:0007669"/>
    <property type="project" value="InterPro"/>
</dbReference>
<dbReference type="InterPro" id="IPR013108">
    <property type="entry name" value="Amidohydro_3"/>
</dbReference>
<dbReference type="CDD" id="cd01300">
    <property type="entry name" value="YtcJ_like"/>
    <property type="match status" value="1"/>
</dbReference>
<dbReference type="Gene3D" id="3.20.20.140">
    <property type="entry name" value="Metal-dependent hydrolases"/>
    <property type="match status" value="1"/>
</dbReference>
<dbReference type="EMBL" id="FNHI01000016">
    <property type="protein sequence ID" value="SDM98955.1"/>
    <property type="molecule type" value="Genomic_DNA"/>
</dbReference>
<dbReference type="Gene3D" id="3.10.310.70">
    <property type="match status" value="1"/>
</dbReference>
<dbReference type="Proteomes" id="UP000199063">
    <property type="component" value="Unassembled WGS sequence"/>
</dbReference>
<dbReference type="STRING" id="1196353.SAMN05444921_116153"/>
<proteinExistence type="predicted"/>
<sequence length="555" mass="58661">MSATPDLVLLNGTVWTAGPAPTRASALAVTGDRITAVGSDRQVRELVGAGTEVVDLDGRFALPGFTDAHVHPVIAGIGMLGCDLSGARDANAYRRIIRGYADAHPEEEWIVGSGWSFDAFPGGLPPRGLLDDVVPDRPAYFPVRDGHSAWANARALTLAGIDRETPDPADGRIERGPDGEPTGVLHEGAMGLVGDRTPPVTAARARAGLLAAQAHLHSLGITGWQDALVGAYGGYPDPLDTYVAADAEGSLTARVRGALWWDREAGPEQIESLLARRARAAAGGGSRFTAGSVKIMQDGVVENFSAAMLEPYLDSCGCPGDNRGLSMVDPAMLRVAAVRLDAEGFQIHFHALGDRAVREALDSLEAAVAANGHTGNRHHLAHLQVVHPDDIARFRTLRATANIQPLWAAHEPAMDDLTLPFLGAARGALQYPFGALHAAGVTLAAGSDWFVSSPDPMHGIHVAVNRQVWPEELGEPEPRPPFLPHQRLTLTDALTAYTAGSAWVNHQDEAGVLAPGRLADIAVLDRDPFSVDPGRLHAVRCVRTYVGGVPVHAAD</sequence>
<dbReference type="InterPro" id="IPR032466">
    <property type="entry name" value="Metal_Hydrolase"/>
</dbReference>
<dbReference type="SUPFAM" id="SSF51556">
    <property type="entry name" value="Metallo-dependent hydrolases"/>
    <property type="match status" value="1"/>
</dbReference>
<protein>
    <recommendedName>
        <fullName evidence="1">Amidohydrolase 3 domain-containing protein</fullName>
    </recommendedName>
</protein>
<reference evidence="3" key="1">
    <citation type="submission" date="2016-10" db="EMBL/GenBank/DDBJ databases">
        <authorList>
            <person name="Varghese N."/>
            <person name="Submissions S."/>
        </authorList>
    </citation>
    <scope>NUCLEOTIDE SEQUENCE [LARGE SCALE GENOMIC DNA]</scope>
    <source>
        <strain evidence="3">CGMCC 4.7042</strain>
    </source>
</reference>
<dbReference type="OrthoDB" id="3173428at2"/>
<accession>A0A1G9XS12</accession>
<evidence type="ECO:0000313" key="3">
    <source>
        <dbReference type="Proteomes" id="UP000199063"/>
    </source>
</evidence>
<dbReference type="RefSeq" id="WP_093658052.1">
    <property type="nucleotide sequence ID" value="NZ_FNHI01000016.1"/>
</dbReference>
<gene>
    <name evidence="2" type="ORF">SAMN05444921_116153</name>
</gene>
<name>A0A1G9XS12_9ACTN</name>
<feature type="domain" description="Amidohydrolase 3" evidence="1">
    <location>
        <begin position="52"/>
        <end position="552"/>
    </location>
</feature>
<evidence type="ECO:0000313" key="2">
    <source>
        <dbReference type="EMBL" id="SDM98955.1"/>
    </source>
</evidence>